<proteinExistence type="predicted"/>
<feature type="compositionally biased region" description="Basic residues" evidence="1">
    <location>
        <begin position="69"/>
        <end position="83"/>
    </location>
</feature>
<evidence type="ECO:0000256" key="1">
    <source>
        <dbReference type="SAM" id="MobiDB-lite"/>
    </source>
</evidence>
<accession>A0A8H8CV68</accession>
<name>A0A8H8CV68_AJECA</name>
<comment type="caution">
    <text evidence="2">The sequence shown here is derived from an EMBL/GenBank/DDBJ whole genome shotgun (WGS) entry which is preliminary data.</text>
</comment>
<dbReference type="VEuPathDB" id="FungiDB:I7I52_08079"/>
<dbReference type="Proteomes" id="UP000670092">
    <property type="component" value="Unassembled WGS sequence"/>
</dbReference>
<protein>
    <submittedName>
        <fullName evidence="2">Uncharacterized protein</fullName>
    </submittedName>
</protein>
<feature type="region of interest" description="Disordered" evidence="1">
    <location>
        <begin position="69"/>
        <end position="90"/>
    </location>
</feature>
<reference evidence="2 3" key="1">
    <citation type="submission" date="2021-01" db="EMBL/GenBank/DDBJ databases">
        <title>Chromosome-level genome assembly of a human fungal pathogen reveals clustering of transcriptionally co-regulated genes.</title>
        <authorList>
            <person name="Voorhies M."/>
            <person name="Cohen S."/>
            <person name="Shea T.P."/>
            <person name="Petrus S."/>
            <person name="Munoz J.F."/>
            <person name="Poplawski S."/>
            <person name="Goldman W.E."/>
            <person name="Michael T."/>
            <person name="Cuomo C.A."/>
            <person name="Sil A."/>
            <person name="Beyhan S."/>
        </authorList>
    </citation>
    <scope>NUCLEOTIDE SEQUENCE [LARGE SCALE GENOMIC DNA]</scope>
    <source>
        <strain evidence="2 3">G184AR</strain>
    </source>
</reference>
<dbReference type="EMBL" id="JAEVHI010000005">
    <property type="protein sequence ID" value="KAG5290914.1"/>
    <property type="molecule type" value="Genomic_DNA"/>
</dbReference>
<evidence type="ECO:0000313" key="2">
    <source>
        <dbReference type="EMBL" id="KAG5290914.1"/>
    </source>
</evidence>
<gene>
    <name evidence="2" type="ORF">I7I52_08079</name>
</gene>
<sequence>MKDRYHYWKPEHDRLCIANFVKCMNEIQQELVAEKNPTKPDDDEKPHYTTMPSIITVTGSYKITYRRYKRKKKAKIKRTHRGRKQETRRE</sequence>
<evidence type="ECO:0000313" key="3">
    <source>
        <dbReference type="Proteomes" id="UP000670092"/>
    </source>
</evidence>
<organism evidence="2 3">
    <name type="scientific">Ajellomyces capsulatus</name>
    <name type="common">Darling's disease fungus</name>
    <name type="synonym">Histoplasma capsulatum</name>
    <dbReference type="NCBI Taxonomy" id="5037"/>
    <lineage>
        <taxon>Eukaryota</taxon>
        <taxon>Fungi</taxon>
        <taxon>Dikarya</taxon>
        <taxon>Ascomycota</taxon>
        <taxon>Pezizomycotina</taxon>
        <taxon>Eurotiomycetes</taxon>
        <taxon>Eurotiomycetidae</taxon>
        <taxon>Onygenales</taxon>
        <taxon>Ajellomycetaceae</taxon>
        <taxon>Histoplasma</taxon>
    </lineage>
</organism>
<dbReference type="AlphaFoldDB" id="A0A8H8CV68"/>